<feature type="transmembrane region" description="Helical" evidence="1">
    <location>
        <begin position="253"/>
        <end position="273"/>
    </location>
</feature>
<accession>A0A4V3XLN3</accession>
<gene>
    <name evidence="2" type="ORF">E4021_02650</name>
</gene>
<evidence type="ECO:0000313" key="2">
    <source>
        <dbReference type="EMBL" id="THH41513.1"/>
    </source>
</evidence>
<feature type="transmembrane region" description="Helical" evidence="1">
    <location>
        <begin position="142"/>
        <end position="169"/>
    </location>
</feature>
<feature type="transmembrane region" description="Helical" evidence="1">
    <location>
        <begin position="181"/>
        <end position="201"/>
    </location>
</feature>
<keyword evidence="1" id="KW-1133">Transmembrane helix</keyword>
<reference evidence="2 3" key="1">
    <citation type="submission" date="2019-04" db="EMBL/GenBank/DDBJ databases">
        <title>Lewinella litorea sp. nov., isolated from a marine sand.</title>
        <authorList>
            <person name="Yoon J.-H."/>
        </authorList>
    </citation>
    <scope>NUCLEOTIDE SEQUENCE [LARGE SCALE GENOMIC DNA]</scope>
    <source>
        <strain evidence="2 3">HSMS-39</strain>
    </source>
</reference>
<keyword evidence="1" id="KW-0812">Transmembrane</keyword>
<evidence type="ECO:0000256" key="1">
    <source>
        <dbReference type="SAM" id="Phobius"/>
    </source>
</evidence>
<sequence>MEQQVTDNTVTRKPKWLRKLERESWQPELIISGAAIFGSLQLPDLITQMEHYFLLNYDRDTLFICYIASMYWRILTNGLIVTFIFHFIVRALWIGLAGLNSVFPGGFRTNQRFSAHFQKNMREEYGDVDGLIARLDRLGSGIFGVAFAVSGVFLNFGLIGLLLIVLHSWLVGQGVPADRVLLIIGLCLAPLLLLSLISMVGHAERFRDTAIVRRFQWPVTKVISRATYPLGRHFIVTSTNLVTSFYADRKTFTWYYLVGFVGLMVIALSSVLLNDNTRLFIDRVYHRNGADSLLLSTSYSADESYEGIYYRPVLDHTQGLSEAGMMVWIPLPEREMAYLLGDCSIPEVDDELPREERQQLRWQRIVDCGKEYIKIALNGRPQLDFKLERQYRENAAGSQYGMRAFLPDPPLAAGKNLLEVTTAYPHEKTGAPRTAYLPFYHY</sequence>
<dbReference type="EMBL" id="SRSF01000001">
    <property type="protein sequence ID" value="THH41513.1"/>
    <property type="molecule type" value="Genomic_DNA"/>
</dbReference>
<dbReference type="OrthoDB" id="1491387at2"/>
<protein>
    <submittedName>
        <fullName evidence="2">Uncharacterized protein</fullName>
    </submittedName>
</protein>
<dbReference type="AlphaFoldDB" id="A0A4V3XLN3"/>
<proteinExistence type="predicted"/>
<name>A0A4V3XLN3_9BACT</name>
<comment type="caution">
    <text evidence="2">The sequence shown here is derived from an EMBL/GenBank/DDBJ whole genome shotgun (WGS) entry which is preliminary data.</text>
</comment>
<dbReference type="RefSeq" id="WP_136456356.1">
    <property type="nucleotide sequence ID" value="NZ_SRSF01000001.1"/>
</dbReference>
<dbReference type="Proteomes" id="UP000308528">
    <property type="component" value="Unassembled WGS sequence"/>
</dbReference>
<evidence type="ECO:0000313" key="3">
    <source>
        <dbReference type="Proteomes" id="UP000308528"/>
    </source>
</evidence>
<feature type="transmembrane region" description="Helical" evidence="1">
    <location>
        <begin position="79"/>
        <end position="103"/>
    </location>
</feature>
<keyword evidence="3" id="KW-1185">Reference proteome</keyword>
<keyword evidence="1" id="KW-0472">Membrane</keyword>
<organism evidence="2 3">
    <name type="scientific">Neolewinella litorea</name>
    <dbReference type="NCBI Taxonomy" id="2562452"/>
    <lineage>
        <taxon>Bacteria</taxon>
        <taxon>Pseudomonadati</taxon>
        <taxon>Bacteroidota</taxon>
        <taxon>Saprospiria</taxon>
        <taxon>Saprospirales</taxon>
        <taxon>Lewinellaceae</taxon>
        <taxon>Neolewinella</taxon>
    </lineage>
</organism>